<feature type="chain" id="PRO_5037986399" evidence="1">
    <location>
        <begin position="21"/>
        <end position="194"/>
    </location>
</feature>
<protein>
    <submittedName>
        <fullName evidence="2">Uncharacterized protein</fullName>
    </submittedName>
</protein>
<evidence type="ECO:0000256" key="1">
    <source>
        <dbReference type="SAM" id="SignalP"/>
    </source>
</evidence>
<evidence type="ECO:0000313" key="3">
    <source>
        <dbReference type="Proteomes" id="UP000651668"/>
    </source>
</evidence>
<reference evidence="2" key="1">
    <citation type="journal article" date="2014" name="Int. J. Syst. Evol. Microbiol.">
        <title>Complete genome sequence of Corynebacterium casei LMG S-19264T (=DSM 44701T), isolated from a smear-ripened cheese.</title>
        <authorList>
            <consortium name="US DOE Joint Genome Institute (JGI-PGF)"/>
            <person name="Walter F."/>
            <person name="Albersmeier A."/>
            <person name="Kalinowski J."/>
            <person name="Ruckert C."/>
        </authorList>
    </citation>
    <scope>NUCLEOTIDE SEQUENCE</scope>
    <source>
        <strain evidence="2">CGMCC 1.15343</strain>
    </source>
</reference>
<dbReference type="AlphaFoldDB" id="A0A916U6L6"/>
<keyword evidence="1" id="KW-0732">Signal</keyword>
<feature type="signal peptide" evidence="1">
    <location>
        <begin position="1"/>
        <end position="20"/>
    </location>
</feature>
<sequence length="194" mass="21042">MKMLLTAVLLSSASAGFSQAPNAGALQAQIKTLNGTILSLKGENKVLKDSVKCLSDQNHYFRVTLKIQESKLQTATAGNFEFNLMSCKAQPGNNAVIPEFLIVNHGADGTVQFIPGRYADIIDLQGNAYKPSDIKIGAEKYASTVFKEVPLKLTITVNGIDPAVKLLKLVNLEFSNPPTNYKKQAVVFNDITIK</sequence>
<evidence type="ECO:0000313" key="2">
    <source>
        <dbReference type="EMBL" id="GGC61038.1"/>
    </source>
</evidence>
<dbReference type="RefSeq" id="WP_188626094.1">
    <property type="nucleotide sequence ID" value="NZ_BMIL01000004.1"/>
</dbReference>
<organism evidence="2 3">
    <name type="scientific">Pedobacter quisquiliarum</name>
    <dbReference type="NCBI Taxonomy" id="1834438"/>
    <lineage>
        <taxon>Bacteria</taxon>
        <taxon>Pseudomonadati</taxon>
        <taxon>Bacteroidota</taxon>
        <taxon>Sphingobacteriia</taxon>
        <taxon>Sphingobacteriales</taxon>
        <taxon>Sphingobacteriaceae</taxon>
        <taxon>Pedobacter</taxon>
    </lineage>
</organism>
<dbReference type="Proteomes" id="UP000651668">
    <property type="component" value="Unassembled WGS sequence"/>
</dbReference>
<comment type="caution">
    <text evidence="2">The sequence shown here is derived from an EMBL/GenBank/DDBJ whole genome shotgun (WGS) entry which is preliminary data.</text>
</comment>
<accession>A0A916U6L6</accession>
<reference evidence="2" key="2">
    <citation type="submission" date="2020-09" db="EMBL/GenBank/DDBJ databases">
        <authorList>
            <person name="Sun Q."/>
            <person name="Zhou Y."/>
        </authorList>
    </citation>
    <scope>NUCLEOTIDE SEQUENCE</scope>
    <source>
        <strain evidence="2">CGMCC 1.15343</strain>
    </source>
</reference>
<gene>
    <name evidence="2" type="ORF">GCM10011387_13320</name>
</gene>
<name>A0A916U6L6_9SPHI</name>
<proteinExistence type="predicted"/>
<keyword evidence="3" id="KW-1185">Reference proteome</keyword>
<dbReference type="EMBL" id="BMIL01000004">
    <property type="protein sequence ID" value="GGC61038.1"/>
    <property type="molecule type" value="Genomic_DNA"/>
</dbReference>